<dbReference type="InterPro" id="IPR000845">
    <property type="entry name" value="Nucleoside_phosphorylase_d"/>
</dbReference>
<evidence type="ECO:0000259" key="3">
    <source>
        <dbReference type="Pfam" id="PF01048"/>
    </source>
</evidence>
<dbReference type="Proteomes" id="UP001373714">
    <property type="component" value="Unassembled WGS sequence"/>
</dbReference>
<dbReference type="Pfam" id="PF01048">
    <property type="entry name" value="PNP_UDP_1"/>
    <property type="match status" value="1"/>
</dbReference>
<evidence type="ECO:0000313" key="5">
    <source>
        <dbReference type="Proteomes" id="UP001373714"/>
    </source>
</evidence>
<evidence type="ECO:0000256" key="2">
    <source>
        <dbReference type="SAM" id="Phobius"/>
    </source>
</evidence>
<protein>
    <recommendedName>
        <fullName evidence="3">Nucleoside phosphorylase domain-containing protein</fullName>
    </recommendedName>
</protein>
<evidence type="ECO:0000256" key="1">
    <source>
        <dbReference type="SAM" id="MobiDB-lite"/>
    </source>
</evidence>
<dbReference type="EMBL" id="JAVHNS010000005">
    <property type="protein sequence ID" value="KAK6353878.1"/>
    <property type="molecule type" value="Genomic_DNA"/>
</dbReference>
<gene>
    <name evidence="4" type="ORF">TWF730_008301</name>
</gene>
<keyword evidence="5" id="KW-1185">Reference proteome</keyword>
<proteinExistence type="predicted"/>
<dbReference type="PANTHER" id="PTHR46082">
    <property type="entry name" value="ATP/GTP-BINDING PROTEIN-RELATED"/>
    <property type="match status" value="1"/>
</dbReference>
<feature type="region of interest" description="Disordered" evidence="1">
    <location>
        <begin position="1"/>
        <end position="20"/>
    </location>
</feature>
<comment type="caution">
    <text evidence="4">The sequence shown here is derived from an EMBL/GenBank/DDBJ whole genome shotgun (WGS) entry which is preliminary data.</text>
</comment>
<evidence type="ECO:0000313" key="4">
    <source>
        <dbReference type="EMBL" id="KAK6353878.1"/>
    </source>
</evidence>
<dbReference type="GO" id="GO:0003824">
    <property type="term" value="F:catalytic activity"/>
    <property type="evidence" value="ECO:0007669"/>
    <property type="project" value="InterPro"/>
</dbReference>
<keyword evidence="2" id="KW-0472">Membrane</keyword>
<accession>A0AAV9V5T1</accession>
<dbReference type="AlphaFoldDB" id="A0AAV9V5T1"/>
<sequence>MLPEGNAAPPSSFAGVQPDSKPRSVLEYTVGWICALPKEQTAARALLDHIHPDPEPPIPDHDKNTYILGSMGDHNIAITCLPKGKVGTNEAAVAATEMLRTFSSIRIGFMVGIGGGIPPRVRLGDVVVGTPVGIYPGVVQWDFGKEEGTGFKQTGALNNPPSVLLKALTKLETLHDSEGTQIPMHMEILKKKWPSLAKYTWSESLEDPLCTTSRPDQVSWATWFLSLLYIFFSWLGGYQYTRQGRSTTSSSPTLIAKRKPGEVSVHYGLIASGNKVIKTAELRENLKKSLGGDLLCVEMEAAGLMNFPCLVVRGICDYADSRKNDVWQEYAAAIAGAFTKELLGHIRPSSVKQESPIGEILDQRQSPLQKFLIL</sequence>
<reference evidence="4 5" key="1">
    <citation type="submission" date="2019-10" db="EMBL/GenBank/DDBJ databases">
        <authorList>
            <person name="Palmer J.M."/>
        </authorList>
    </citation>
    <scope>NUCLEOTIDE SEQUENCE [LARGE SCALE GENOMIC DNA]</scope>
    <source>
        <strain evidence="4 5">TWF730</strain>
    </source>
</reference>
<dbReference type="SUPFAM" id="SSF53167">
    <property type="entry name" value="Purine and uridine phosphorylases"/>
    <property type="match status" value="1"/>
</dbReference>
<dbReference type="Gene3D" id="3.40.50.1580">
    <property type="entry name" value="Nucleoside phosphorylase domain"/>
    <property type="match status" value="1"/>
</dbReference>
<organism evidence="4 5">
    <name type="scientific">Orbilia blumenaviensis</name>
    <dbReference type="NCBI Taxonomy" id="1796055"/>
    <lineage>
        <taxon>Eukaryota</taxon>
        <taxon>Fungi</taxon>
        <taxon>Dikarya</taxon>
        <taxon>Ascomycota</taxon>
        <taxon>Pezizomycotina</taxon>
        <taxon>Orbiliomycetes</taxon>
        <taxon>Orbiliales</taxon>
        <taxon>Orbiliaceae</taxon>
        <taxon>Orbilia</taxon>
    </lineage>
</organism>
<name>A0AAV9V5T1_9PEZI</name>
<dbReference type="PANTHER" id="PTHR46082:SF11">
    <property type="entry name" value="AAA+ ATPASE DOMAIN-CONTAINING PROTEIN-RELATED"/>
    <property type="match status" value="1"/>
</dbReference>
<dbReference type="InterPro" id="IPR053137">
    <property type="entry name" value="NLR-like"/>
</dbReference>
<feature type="transmembrane region" description="Helical" evidence="2">
    <location>
        <begin position="220"/>
        <end position="238"/>
    </location>
</feature>
<dbReference type="GO" id="GO:0009116">
    <property type="term" value="P:nucleoside metabolic process"/>
    <property type="evidence" value="ECO:0007669"/>
    <property type="project" value="InterPro"/>
</dbReference>
<keyword evidence="2" id="KW-1133">Transmembrane helix</keyword>
<keyword evidence="2" id="KW-0812">Transmembrane</keyword>
<dbReference type="InterPro" id="IPR035994">
    <property type="entry name" value="Nucleoside_phosphorylase_sf"/>
</dbReference>
<feature type="domain" description="Nucleoside phosphorylase" evidence="3">
    <location>
        <begin position="30"/>
        <end position="132"/>
    </location>
</feature>